<name>A0ABR1XI71_9PEZI</name>
<comment type="caution">
    <text evidence="1">The sequence shown here is derived from an EMBL/GenBank/DDBJ whole genome shotgun (WGS) entry which is preliminary data.</text>
</comment>
<sequence>MPTAMADDLEELLLETLDDLEWRLRRIEFVLGGSLSLQDAGRSDAPVTTRLQKLESSLANLASKSRAVKDVLQLQSKHADIFAPTARPSELISSRDRNVEPTPEIKLATVLTEAPAFPATASQLTSLQDLPLPPTGPFTSLVALSPRITELEQRQLSQAREISELRQRSGRAVLRWHEVMVLGQGRCWAEWDQRVRQAERDVRRKEVKMEQESG</sequence>
<organism evidence="1 2">
    <name type="scientific">Phyllosticta citrichinensis</name>
    <dbReference type="NCBI Taxonomy" id="1130410"/>
    <lineage>
        <taxon>Eukaryota</taxon>
        <taxon>Fungi</taxon>
        <taxon>Dikarya</taxon>
        <taxon>Ascomycota</taxon>
        <taxon>Pezizomycotina</taxon>
        <taxon>Dothideomycetes</taxon>
        <taxon>Dothideomycetes incertae sedis</taxon>
        <taxon>Botryosphaeriales</taxon>
        <taxon>Phyllostictaceae</taxon>
        <taxon>Phyllosticta</taxon>
    </lineage>
</organism>
<dbReference type="EMBL" id="JBBWUH010000010">
    <property type="protein sequence ID" value="KAK8155830.1"/>
    <property type="molecule type" value="Genomic_DNA"/>
</dbReference>
<accession>A0ABR1XI71</accession>
<protein>
    <recommendedName>
        <fullName evidence="3">Nuclear distribution protein RO10</fullName>
    </recommendedName>
</protein>
<dbReference type="Proteomes" id="UP001456524">
    <property type="component" value="Unassembled WGS sequence"/>
</dbReference>
<evidence type="ECO:0000313" key="1">
    <source>
        <dbReference type="EMBL" id="KAK8155830.1"/>
    </source>
</evidence>
<evidence type="ECO:0008006" key="3">
    <source>
        <dbReference type="Google" id="ProtNLM"/>
    </source>
</evidence>
<evidence type="ECO:0000313" key="2">
    <source>
        <dbReference type="Proteomes" id="UP001456524"/>
    </source>
</evidence>
<dbReference type="InterPro" id="IPR009991">
    <property type="entry name" value="DCTN3"/>
</dbReference>
<proteinExistence type="predicted"/>
<keyword evidence="2" id="KW-1185">Reference proteome</keyword>
<gene>
    <name evidence="1" type="ORF">IWX90DRAFT_442978</name>
</gene>
<reference evidence="1 2" key="1">
    <citation type="journal article" date="2022" name="G3 (Bethesda)">
        <title>Enemy or ally: a genomic approach to elucidate the lifestyle of Phyllosticta citrichinaensis.</title>
        <authorList>
            <person name="Buijs V.A."/>
            <person name="Groenewald J.Z."/>
            <person name="Haridas S."/>
            <person name="LaButti K.M."/>
            <person name="Lipzen A."/>
            <person name="Martin F.M."/>
            <person name="Barry K."/>
            <person name="Grigoriev I.V."/>
            <person name="Crous P.W."/>
            <person name="Seidl M.F."/>
        </authorList>
    </citation>
    <scope>NUCLEOTIDE SEQUENCE [LARGE SCALE GENOMIC DNA]</scope>
    <source>
        <strain evidence="1 2">CBS 129764</strain>
    </source>
</reference>
<dbReference type="Pfam" id="PF07426">
    <property type="entry name" value="Dynactin_p22"/>
    <property type="match status" value="1"/>
</dbReference>